<proteinExistence type="evidence at transcript level"/>
<keyword evidence="4" id="KW-0378">Hydrolase</keyword>
<dbReference type="InterPro" id="IPR023170">
    <property type="entry name" value="HhH_base_excis_C"/>
</dbReference>
<dbReference type="GO" id="GO:0034039">
    <property type="term" value="F:8-oxo-7,8-dihydroguanine DNA N-glycosylase activity"/>
    <property type="evidence" value="ECO:0007669"/>
    <property type="project" value="TreeGrafter"/>
</dbReference>
<dbReference type="InterPro" id="IPR003265">
    <property type="entry name" value="HhH-GPD_domain"/>
</dbReference>
<dbReference type="SUPFAM" id="SSF55945">
    <property type="entry name" value="TATA-box binding protein-like"/>
    <property type="match status" value="1"/>
</dbReference>
<feature type="domain" description="HhH-GPD" evidence="10">
    <location>
        <begin position="267"/>
        <end position="426"/>
    </location>
</feature>
<dbReference type="InterPro" id="IPR011257">
    <property type="entry name" value="DNA_glycosylase"/>
</dbReference>
<sequence>MSACWTSSGSGGLVTHALIVHWFGLPQRPMPFHSAVLCVARAPGPRPWRAAPRGGLAACGAAAALLAKRRGHRAQRCAVSRAALGQASLEVARSGLVDLGLPPKELRASSVLPAGQAFQWFPVGFPGGGGEATKDGGIGRDGGWVGALGRHVLYIEQTPETTLAACLNSDDRAWEPELREYLNANVSVAGLYRDWAAADPRIAAIAAALPGIRVLRQDPVECLFSFICSSNNNIKRIQLMLSRLRRSFGDHLGVFHLPSTAVAAIPALQALRAEAMEVPDVPTPELTPVHFFAFPSSERLAAVEEEQLRGLGFGFRAKWVAGAAAALHERGGRRWLLSLRGRPYAEVRAALMELPGVGPKVADCVALYCLEQPDCVPVDVHVWRVACRDYDEDGEFQAATLTPKLSRRVSSRFQTLFGSHAGWAQCLIFAAELPMLRDSLQRAAA</sequence>
<dbReference type="GO" id="GO:0003684">
    <property type="term" value="F:damaged DNA binding"/>
    <property type="evidence" value="ECO:0007669"/>
    <property type="project" value="InterPro"/>
</dbReference>
<dbReference type="Pfam" id="PF00730">
    <property type="entry name" value="HhH-GPD"/>
    <property type="match status" value="1"/>
</dbReference>
<keyword evidence="3" id="KW-0227">DNA damage</keyword>
<dbReference type="GO" id="GO:0006289">
    <property type="term" value="P:nucleotide-excision repair"/>
    <property type="evidence" value="ECO:0007669"/>
    <property type="project" value="InterPro"/>
</dbReference>
<dbReference type="GO" id="GO:0006285">
    <property type="term" value="P:base-excision repair, AP site formation"/>
    <property type="evidence" value="ECO:0007669"/>
    <property type="project" value="TreeGrafter"/>
</dbReference>
<dbReference type="Pfam" id="PF07934">
    <property type="entry name" value="OGG_N"/>
    <property type="match status" value="1"/>
</dbReference>
<dbReference type="AlphaFoldDB" id="A0A516AG73"/>
<dbReference type="Gene3D" id="1.10.1670.10">
    <property type="entry name" value="Helix-hairpin-Helix base-excision DNA repair enzymes (C-terminal)"/>
    <property type="match status" value="1"/>
</dbReference>
<evidence type="ECO:0000256" key="6">
    <source>
        <dbReference type="ARBA" id="ARBA00023239"/>
    </source>
</evidence>
<keyword evidence="8" id="KW-0326">Glycosidase</keyword>
<keyword evidence="6 11" id="KW-0456">Lyase</keyword>
<evidence type="ECO:0000256" key="5">
    <source>
        <dbReference type="ARBA" id="ARBA00023204"/>
    </source>
</evidence>
<evidence type="ECO:0000256" key="1">
    <source>
        <dbReference type="ARBA" id="ARBA00010679"/>
    </source>
</evidence>
<name>A0A516AG73_LINPO</name>
<reference evidence="11" key="1">
    <citation type="journal article" date="2019" name="Microorganisms">
        <title>DNA Damage Response Pathways in Dinoflagellates.</title>
        <authorList>
            <person name="Li C."/>
            <person name="Wong J."/>
        </authorList>
    </citation>
    <scope>NUCLEOTIDE SEQUENCE</scope>
</reference>
<dbReference type="InterPro" id="IPR052054">
    <property type="entry name" value="Oxidative_DNA_repair_enzyme"/>
</dbReference>
<comment type="similarity">
    <text evidence="1">Belongs to the type-1 OGG1 family.</text>
</comment>
<accession>A0A516AG73</accession>
<evidence type="ECO:0000259" key="10">
    <source>
        <dbReference type="SMART" id="SM00478"/>
    </source>
</evidence>
<dbReference type="Gene3D" id="1.10.340.30">
    <property type="entry name" value="Hypothetical protein, domain 2"/>
    <property type="match status" value="1"/>
</dbReference>
<dbReference type="PANTHER" id="PTHR10242">
    <property type="entry name" value="8-OXOGUANINE DNA GLYCOSYLASE"/>
    <property type="match status" value="1"/>
</dbReference>
<dbReference type="GO" id="GO:0005634">
    <property type="term" value="C:nucleus"/>
    <property type="evidence" value="ECO:0007669"/>
    <property type="project" value="TreeGrafter"/>
</dbReference>
<organism evidence="11">
    <name type="scientific">Lingulaulax polyedra</name>
    <name type="common">Dinoflagellate</name>
    <name type="synonym">Lingulodinium polyedra</name>
    <dbReference type="NCBI Taxonomy" id="160621"/>
    <lineage>
        <taxon>Eukaryota</taxon>
        <taxon>Sar</taxon>
        <taxon>Alveolata</taxon>
        <taxon>Dinophyceae</taxon>
        <taxon>Gonyaulacales</taxon>
        <taxon>Lingulodiniaceae</taxon>
        <taxon>Lingulaulax</taxon>
    </lineage>
</organism>
<dbReference type="InterPro" id="IPR012904">
    <property type="entry name" value="OGG_N"/>
</dbReference>
<evidence type="ECO:0000256" key="7">
    <source>
        <dbReference type="ARBA" id="ARBA00023268"/>
    </source>
</evidence>
<dbReference type="SMART" id="SM00478">
    <property type="entry name" value="ENDO3c"/>
    <property type="match status" value="1"/>
</dbReference>
<dbReference type="SUPFAM" id="SSF48150">
    <property type="entry name" value="DNA-glycosylase"/>
    <property type="match status" value="1"/>
</dbReference>
<dbReference type="EMBL" id="MN125842">
    <property type="protein sequence ID" value="QDO16309.1"/>
    <property type="molecule type" value="mRNA"/>
</dbReference>
<evidence type="ECO:0000256" key="8">
    <source>
        <dbReference type="ARBA" id="ARBA00023295"/>
    </source>
</evidence>
<evidence type="ECO:0000256" key="3">
    <source>
        <dbReference type="ARBA" id="ARBA00022763"/>
    </source>
</evidence>
<evidence type="ECO:0000256" key="4">
    <source>
        <dbReference type="ARBA" id="ARBA00022801"/>
    </source>
</evidence>
<dbReference type="PANTHER" id="PTHR10242:SF2">
    <property type="entry name" value="N-GLYCOSYLASE_DNA LYASE"/>
    <property type="match status" value="1"/>
</dbReference>
<evidence type="ECO:0000256" key="9">
    <source>
        <dbReference type="ARBA" id="ARBA00044632"/>
    </source>
</evidence>
<protein>
    <recommendedName>
        <fullName evidence="2">DNA-(apurinic or apyrimidinic site) lyase</fullName>
        <ecNumber evidence="2">4.2.99.18</ecNumber>
    </recommendedName>
</protein>
<dbReference type="Gene3D" id="3.30.310.40">
    <property type="match status" value="1"/>
</dbReference>
<dbReference type="GO" id="GO:0140078">
    <property type="term" value="F:class I DNA-(apurinic or apyrimidinic site) endonuclease activity"/>
    <property type="evidence" value="ECO:0007669"/>
    <property type="project" value="UniProtKB-EC"/>
</dbReference>
<dbReference type="EC" id="4.2.99.18" evidence="2"/>
<evidence type="ECO:0000313" key="11">
    <source>
        <dbReference type="EMBL" id="QDO16309.1"/>
    </source>
</evidence>
<keyword evidence="5" id="KW-0234">DNA repair</keyword>
<evidence type="ECO:0000256" key="2">
    <source>
        <dbReference type="ARBA" id="ARBA00012720"/>
    </source>
</evidence>
<keyword evidence="7" id="KW-0511">Multifunctional enzyme</keyword>
<comment type="catalytic activity">
    <reaction evidence="9">
        <text>2'-deoxyribonucleotide-(2'-deoxyribose 5'-phosphate)-2'-deoxyribonucleotide-DNA = a 3'-end 2'-deoxyribonucleotide-(2,3-dehydro-2,3-deoxyribose 5'-phosphate)-DNA + a 5'-end 5'-phospho-2'-deoxyribonucleoside-DNA + H(+)</text>
        <dbReference type="Rhea" id="RHEA:66592"/>
        <dbReference type="Rhea" id="RHEA-COMP:13180"/>
        <dbReference type="Rhea" id="RHEA-COMP:16897"/>
        <dbReference type="Rhea" id="RHEA-COMP:17067"/>
        <dbReference type="ChEBI" id="CHEBI:15378"/>
        <dbReference type="ChEBI" id="CHEBI:136412"/>
        <dbReference type="ChEBI" id="CHEBI:157695"/>
        <dbReference type="ChEBI" id="CHEBI:167181"/>
        <dbReference type="EC" id="4.2.99.18"/>
    </reaction>
</comment>
<dbReference type="CDD" id="cd00056">
    <property type="entry name" value="ENDO3c"/>
    <property type="match status" value="1"/>
</dbReference>